<proteinExistence type="predicted"/>
<evidence type="ECO:0000256" key="3">
    <source>
        <dbReference type="ARBA" id="ARBA00022777"/>
    </source>
</evidence>
<organism evidence="7 8">
    <name type="scientific">Chondromyces crocatus</name>
    <dbReference type="NCBI Taxonomy" id="52"/>
    <lineage>
        <taxon>Bacteria</taxon>
        <taxon>Pseudomonadati</taxon>
        <taxon>Myxococcota</taxon>
        <taxon>Polyangia</taxon>
        <taxon>Polyangiales</taxon>
        <taxon>Polyangiaceae</taxon>
        <taxon>Chondromyces</taxon>
    </lineage>
</organism>
<dbReference type="KEGG" id="ccro:CMC5_077740"/>
<dbReference type="Proteomes" id="UP000067626">
    <property type="component" value="Chromosome"/>
</dbReference>
<evidence type="ECO:0000256" key="4">
    <source>
        <dbReference type="ARBA" id="ARBA00022840"/>
    </source>
</evidence>
<feature type="compositionally biased region" description="Pro residues" evidence="5">
    <location>
        <begin position="409"/>
        <end position="422"/>
    </location>
</feature>
<dbReference type="Pfam" id="PF00069">
    <property type="entry name" value="Pkinase"/>
    <property type="match status" value="1"/>
</dbReference>
<dbReference type="PANTHER" id="PTHR43289">
    <property type="entry name" value="MITOGEN-ACTIVATED PROTEIN KINASE KINASE KINASE 20-RELATED"/>
    <property type="match status" value="1"/>
</dbReference>
<reference evidence="7 8" key="1">
    <citation type="submission" date="2015-07" db="EMBL/GenBank/DDBJ databases">
        <title>Genome analysis of myxobacterium Chondromyces crocatus Cm c5 reveals a high potential for natural compound synthesis and the genetic basis for the loss of fruiting body formation.</title>
        <authorList>
            <person name="Zaburannyi N."/>
            <person name="Bunk B."/>
            <person name="Maier J."/>
            <person name="Overmann J."/>
            <person name="Mueller R."/>
        </authorList>
    </citation>
    <scope>NUCLEOTIDE SEQUENCE [LARGE SCALE GENOMIC DNA]</scope>
    <source>
        <strain evidence="7 8">Cm c5</strain>
    </source>
</reference>
<sequence length="577" mass="58737">MGRYALHGAIASGGMATVHFGRLVSEAGFSRTVAIKRLHPQHAQDPEFTAMFLDEARVAARIQHPNVVPTLDVVALDAELLLVMEYVQGESLARLIRAHRERDAGAPPTIAASIVGGALHGLHAAHIATNEQGEPLGIVHRDVSPENILVGIDGVPRVLDFGVAKARGRLHTTREGQIKGKIAYMAPEQLRAQPVDPRTDVYGAAIVLWELLTGRRLFTGDNEGAIIVKILGGNITPPSQLVPDLPPALDDIVMRGLAQDPEDRFTSAWDMAVALEDATGIASPRQIGAWVEQLASAAISRRARQIQDIESVSRPIAFPLVPSSAPPSSTSPAEVSSSTAPAAGPSSASPAAPSSSAFPAVIPALPIPTHPSQGPQSTTAPSATAPSTTVPSGPPTPPPSWSATRVSAAPPPPQPQPQPSPSGPTAIPSSPAGPLRPALLVVVAAALGGLAATLTLTLGGAPQPASTTDLASASAAPRASSPSTAVDAETPAPALAASLASAPSAPTVAPAAPPPDPTAAALTAPTPAAAPSGTTAPTPHGATPRSTTGTTKPPRTSCNPPYTVDARGIRRIKPECM</sequence>
<evidence type="ECO:0000256" key="2">
    <source>
        <dbReference type="ARBA" id="ARBA00022741"/>
    </source>
</evidence>
<feature type="region of interest" description="Disordered" evidence="5">
    <location>
        <begin position="318"/>
        <end position="431"/>
    </location>
</feature>
<dbReference type="STRING" id="52.CMC5_077740"/>
<dbReference type="RefSeq" id="WP_245678104.1">
    <property type="nucleotide sequence ID" value="NZ_CP012159.1"/>
</dbReference>
<evidence type="ECO:0000256" key="1">
    <source>
        <dbReference type="ARBA" id="ARBA00022679"/>
    </source>
</evidence>
<dbReference type="InterPro" id="IPR000719">
    <property type="entry name" value="Prot_kinase_dom"/>
</dbReference>
<keyword evidence="1 7" id="KW-0808">Transferase</keyword>
<keyword evidence="3 7" id="KW-0418">Kinase</keyword>
<dbReference type="InterPro" id="IPR011009">
    <property type="entry name" value="Kinase-like_dom_sf"/>
</dbReference>
<dbReference type="Gene3D" id="3.30.200.20">
    <property type="entry name" value="Phosphorylase Kinase, domain 1"/>
    <property type="match status" value="1"/>
</dbReference>
<feature type="compositionally biased region" description="Low complexity" evidence="5">
    <location>
        <begin position="462"/>
        <end position="510"/>
    </location>
</feature>
<feature type="domain" description="Protein kinase" evidence="6">
    <location>
        <begin position="4"/>
        <end position="279"/>
    </location>
</feature>
<keyword evidence="4" id="KW-0067">ATP-binding</keyword>
<dbReference type="EC" id="2.7.11.1" evidence="7"/>
<gene>
    <name evidence="7" type="ORF">CMC5_077740</name>
</gene>
<feature type="compositionally biased region" description="Low complexity" evidence="5">
    <location>
        <begin position="375"/>
        <end position="391"/>
    </location>
</feature>
<evidence type="ECO:0000313" key="8">
    <source>
        <dbReference type="Proteomes" id="UP000067626"/>
    </source>
</evidence>
<protein>
    <submittedName>
        <fullName evidence="7">Protein kinase</fullName>
        <ecNumber evidence="7">2.7.11.1</ecNumber>
    </submittedName>
</protein>
<name>A0A0K1ESB5_CHOCO</name>
<dbReference type="Gene3D" id="1.10.510.10">
    <property type="entry name" value="Transferase(Phosphotransferase) domain 1"/>
    <property type="match status" value="1"/>
</dbReference>
<keyword evidence="2" id="KW-0547">Nucleotide-binding</keyword>
<keyword evidence="8" id="KW-1185">Reference proteome</keyword>
<evidence type="ECO:0000313" key="7">
    <source>
        <dbReference type="EMBL" id="AKT43542.1"/>
    </source>
</evidence>
<feature type="compositionally biased region" description="Low complexity" evidence="5">
    <location>
        <begin position="518"/>
        <end position="544"/>
    </location>
</feature>
<dbReference type="InterPro" id="IPR008266">
    <property type="entry name" value="Tyr_kinase_AS"/>
</dbReference>
<dbReference type="GO" id="GO:0005524">
    <property type="term" value="F:ATP binding"/>
    <property type="evidence" value="ECO:0007669"/>
    <property type="project" value="UniProtKB-KW"/>
</dbReference>
<dbReference type="PROSITE" id="PS00109">
    <property type="entry name" value="PROTEIN_KINASE_TYR"/>
    <property type="match status" value="1"/>
</dbReference>
<dbReference type="EMBL" id="CP012159">
    <property type="protein sequence ID" value="AKT43542.1"/>
    <property type="molecule type" value="Genomic_DNA"/>
</dbReference>
<evidence type="ECO:0000256" key="5">
    <source>
        <dbReference type="SAM" id="MobiDB-lite"/>
    </source>
</evidence>
<dbReference type="SUPFAM" id="SSF56112">
    <property type="entry name" value="Protein kinase-like (PK-like)"/>
    <property type="match status" value="1"/>
</dbReference>
<dbReference type="CDD" id="cd14014">
    <property type="entry name" value="STKc_PknB_like"/>
    <property type="match status" value="1"/>
</dbReference>
<dbReference type="GO" id="GO:0004674">
    <property type="term" value="F:protein serine/threonine kinase activity"/>
    <property type="evidence" value="ECO:0007669"/>
    <property type="project" value="UniProtKB-EC"/>
</dbReference>
<dbReference type="PROSITE" id="PS50011">
    <property type="entry name" value="PROTEIN_KINASE_DOM"/>
    <property type="match status" value="1"/>
</dbReference>
<dbReference type="PANTHER" id="PTHR43289:SF6">
    <property type="entry name" value="SERINE_THREONINE-PROTEIN KINASE NEKL-3"/>
    <property type="match status" value="1"/>
</dbReference>
<feature type="region of interest" description="Disordered" evidence="5">
    <location>
        <begin position="462"/>
        <end position="577"/>
    </location>
</feature>
<feature type="compositionally biased region" description="Polar residues" evidence="5">
    <location>
        <begin position="545"/>
        <end position="560"/>
    </location>
</feature>
<evidence type="ECO:0000259" key="6">
    <source>
        <dbReference type="PROSITE" id="PS50011"/>
    </source>
</evidence>
<feature type="compositionally biased region" description="Low complexity" evidence="5">
    <location>
        <begin position="321"/>
        <end position="364"/>
    </location>
</feature>
<accession>A0A0K1ESB5</accession>
<dbReference type="AlphaFoldDB" id="A0A0K1ESB5"/>